<sequence length="206" mass="23502">MATRDPKHEMYISNAQPFAQPVLEHIRKLVHKACPDVEETMKWSFPHFDYHGKILCSMAAFKQHAALNFWLSNDIEALKPYRVVEGTAKAMGQLGKLTSVKDLPPDKILLLAIKEAMILIDAGASLKKAPPQKAAELPVPDMLKKALAKNKTAKAVFEKFPPSHRKEYIQWITEAKTDATRDKRIATTLEWLAEGRNRNWKYERKN</sequence>
<dbReference type="Pfam" id="PF08818">
    <property type="entry name" value="DUF1801"/>
    <property type="match status" value="1"/>
</dbReference>
<protein>
    <submittedName>
        <fullName evidence="2">YdeI/OmpD-associated family protein</fullName>
    </submittedName>
</protein>
<dbReference type="Proteomes" id="UP001199816">
    <property type="component" value="Unassembled WGS sequence"/>
</dbReference>
<proteinExistence type="predicted"/>
<dbReference type="InterPro" id="IPR014922">
    <property type="entry name" value="YdhG-like"/>
</dbReference>
<name>A0ABS8PNT1_9BACT</name>
<dbReference type="EMBL" id="JAJNEC010000005">
    <property type="protein sequence ID" value="MCD2422743.1"/>
    <property type="molecule type" value="Genomic_DNA"/>
</dbReference>
<gene>
    <name evidence="2" type="ORF">LQ567_08225</name>
</gene>
<keyword evidence="3" id="KW-1185">Reference proteome</keyword>
<accession>A0ABS8PNT1</accession>
<dbReference type="RefSeq" id="WP_231004020.1">
    <property type="nucleotide sequence ID" value="NZ_JAJNEC010000005.1"/>
</dbReference>
<comment type="caution">
    <text evidence="2">The sequence shown here is derived from an EMBL/GenBank/DDBJ whole genome shotgun (WGS) entry which is preliminary data.</text>
</comment>
<dbReference type="Gene3D" id="3.90.1150.200">
    <property type="match status" value="1"/>
</dbReference>
<feature type="domain" description="YdhG-like" evidence="1">
    <location>
        <begin position="20"/>
        <end position="108"/>
    </location>
</feature>
<evidence type="ECO:0000313" key="3">
    <source>
        <dbReference type="Proteomes" id="UP001199816"/>
    </source>
</evidence>
<organism evidence="2 3">
    <name type="scientific">Niabella pedocola</name>
    <dbReference type="NCBI Taxonomy" id="1752077"/>
    <lineage>
        <taxon>Bacteria</taxon>
        <taxon>Pseudomonadati</taxon>
        <taxon>Bacteroidota</taxon>
        <taxon>Chitinophagia</taxon>
        <taxon>Chitinophagales</taxon>
        <taxon>Chitinophagaceae</taxon>
        <taxon>Niabella</taxon>
    </lineage>
</organism>
<reference evidence="2 3" key="1">
    <citation type="submission" date="2021-11" db="EMBL/GenBank/DDBJ databases">
        <title>Genomic of Niabella pedocola.</title>
        <authorList>
            <person name="Wu T."/>
        </authorList>
    </citation>
    <scope>NUCLEOTIDE SEQUENCE [LARGE SCALE GENOMIC DNA]</scope>
    <source>
        <strain evidence="2 3">JCM 31011</strain>
    </source>
</reference>
<evidence type="ECO:0000259" key="1">
    <source>
        <dbReference type="Pfam" id="PF08818"/>
    </source>
</evidence>
<dbReference type="Pfam" id="PF13376">
    <property type="entry name" value="OmdA"/>
    <property type="match status" value="1"/>
</dbReference>
<evidence type="ECO:0000313" key="2">
    <source>
        <dbReference type="EMBL" id="MCD2422743.1"/>
    </source>
</evidence>
<dbReference type="SUPFAM" id="SSF159888">
    <property type="entry name" value="YdhG-like"/>
    <property type="match status" value="1"/>
</dbReference>